<gene>
    <name evidence="8" type="ORF">M569_07701</name>
</gene>
<keyword evidence="4 7" id="KW-0812">Transmembrane</keyword>
<proteinExistence type="inferred from homology"/>
<keyword evidence="5 7" id="KW-1133">Transmembrane helix</keyword>
<reference evidence="8 9" key="1">
    <citation type="journal article" date="2013" name="BMC Genomics">
        <title>The miniature genome of a carnivorous plant Genlisea aurea contains a low number of genes and short non-coding sequences.</title>
        <authorList>
            <person name="Leushkin E.V."/>
            <person name="Sutormin R.A."/>
            <person name="Nabieva E.R."/>
            <person name="Penin A.A."/>
            <person name="Kondrashov A.S."/>
            <person name="Logacheva M.D."/>
        </authorList>
    </citation>
    <scope>NUCLEOTIDE SEQUENCE [LARGE SCALE GENOMIC DNA]</scope>
</reference>
<feature type="non-terminal residue" evidence="8">
    <location>
        <position position="94"/>
    </location>
</feature>
<dbReference type="AlphaFoldDB" id="S8CK55"/>
<comment type="similarity">
    <text evidence="2">Belongs to the purine permeases (TC 2.A.7.14) family.</text>
</comment>
<name>S8CK55_9LAMI</name>
<dbReference type="GO" id="GO:0016020">
    <property type="term" value="C:membrane"/>
    <property type="evidence" value="ECO:0007669"/>
    <property type="project" value="UniProtKB-SubCell"/>
</dbReference>
<dbReference type="Pfam" id="PF16913">
    <property type="entry name" value="PUNUT"/>
    <property type="match status" value="1"/>
</dbReference>
<evidence type="ECO:0000256" key="5">
    <source>
        <dbReference type="ARBA" id="ARBA00022989"/>
    </source>
</evidence>
<accession>S8CK55</accession>
<keyword evidence="9" id="KW-1185">Reference proteome</keyword>
<organism evidence="8 9">
    <name type="scientific">Genlisea aurea</name>
    <dbReference type="NCBI Taxonomy" id="192259"/>
    <lineage>
        <taxon>Eukaryota</taxon>
        <taxon>Viridiplantae</taxon>
        <taxon>Streptophyta</taxon>
        <taxon>Embryophyta</taxon>
        <taxon>Tracheophyta</taxon>
        <taxon>Spermatophyta</taxon>
        <taxon>Magnoliopsida</taxon>
        <taxon>eudicotyledons</taxon>
        <taxon>Gunneridae</taxon>
        <taxon>Pentapetalae</taxon>
        <taxon>asterids</taxon>
        <taxon>lamiids</taxon>
        <taxon>Lamiales</taxon>
        <taxon>Lentibulariaceae</taxon>
        <taxon>Genlisea</taxon>
    </lineage>
</organism>
<feature type="transmembrane region" description="Helical" evidence="7">
    <location>
        <begin position="45"/>
        <end position="64"/>
    </location>
</feature>
<dbReference type="GO" id="GO:0005345">
    <property type="term" value="F:purine nucleobase transmembrane transporter activity"/>
    <property type="evidence" value="ECO:0007669"/>
    <property type="project" value="UniProtKB-ARBA"/>
</dbReference>
<protein>
    <submittedName>
        <fullName evidence="8">Uncharacterized protein</fullName>
    </submittedName>
</protein>
<evidence type="ECO:0000256" key="4">
    <source>
        <dbReference type="ARBA" id="ARBA00022692"/>
    </source>
</evidence>
<sequence>SLTAGEAMGYRSGRIKYCAAVVSFALVSQCFRLGIAGVIHYSSSLYSGILLSASLPLVEVLAVVFFKDPYPPEKKGVALFLSLWGFVSYFYGEY</sequence>
<evidence type="ECO:0000313" key="9">
    <source>
        <dbReference type="Proteomes" id="UP000015453"/>
    </source>
</evidence>
<evidence type="ECO:0000256" key="6">
    <source>
        <dbReference type="ARBA" id="ARBA00023136"/>
    </source>
</evidence>
<dbReference type="PANTHER" id="PTHR31376:SF1">
    <property type="entry name" value="PURINE PERMEASE 2"/>
    <property type="match status" value="1"/>
</dbReference>
<dbReference type="Proteomes" id="UP000015453">
    <property type="component" value="Unassembled WGS sequence"/>
</dbReference>
<feature type="non-terminal residue" evidence="8">
    <location>
        <position position="1"/>
    </location>
</feature>
<evidence type="ECO:0000256" key="7">
    <source>
        <dbReference type="SAM" id="Phobius"/>
    </source>
</evidence>
<feature type="transmembrane region" description="Helical" evidence="7">
    <location>
        <begin position="17"/>
        <end position="39"/>
    </location>
</feature>
<keyword evidence="3" id="KW-0813">Transport</keyword>
<dbReference type="OrthoDB" id="1865379at2759"/>
<dbReference type="EMBL" id="AUSU01003315">
    <property type="protein sequence ID" value="EPS67075.1"/>
    <property type="molecule type" value="Genomic_DNA"/>
</dbReference>
<comment type="caution">
    <text evidence="8">The sequence shown here is derived from an EMBL/GenBank/DDBJ whole genome shotgun (WGS) entry which is preliminary data.</text>
</comment>
<comment type="subcellular location">
    <subcellularLocation>
        <location evidence="1">Membrane</location>
    </subcellularLocation>
</comment>
<keyword evidence="6 7" id="KW-0472">Membrane</keyword>
<evidence type="ECO:0000313" key="8">
    <source>
        <dbReference type="EMBL" id="EPS67075.1"/>
    </source>
</evidence>
<evidence type="ECO:0000256" key="2">
    <source>
        <dbReference type="ARBA" id="ARBA00006213"/>
    </source>
</evidence>
<evidence type="ECO:0000256" key="1">
    <source>
        <dbReference type="ARBA" id="ARBA00004370"/>
    </source>
</evidence>
<dbReference type="GO" id="GO:0015211">
    <property type="term" value="F:purine nucleoside transmembrane transporter activity"/>
    <property type="evidence" value="ECO:0007669"/>
    <property type="project" value="InterPro"/>
</dbReference>
<dbReference type="InterPro" id="IPR030182">
    <property type="entry name" value="PUP_plant"/>
</dbReference>
<evidence type="ECO:0000256" key="3">
    <source>
        <dbReference type="ARBA" id="ARBA00022448"/>
    </source>
</evidence>
<dbReference type="PANTHER" id="PTHR31376">
    <property type="entry name" value="OS09G0467300 PROTEIN-RELATED"/>
    <property type="match status" value="1"/>
</dbReference>